<organism evidence="1 2">
    <name type="scientific">Paraglaciecola hydrolytica</name>
    <dbReference type="NCBI Taxonomy" id="1799789"/>
    <lineage>
        <taxon>Bacteria</taxon>
        <taxon>Pseudomonadati</taxon>
        <taxon>Pseudomonadota</taxon>
        <taxon>Gammaproteobacteria</taxon>
        <taxon>Alteromonadales</taxon>
        <taxon>Alteromonadaceae</taxon>
        <taxon>Paraglaciecola</taxon>
    </lineage>
</organism>
<protein>
    <recommendedName>
        <fullName evidence="3">Molybdopterin synthase sulfur carrier subunit</fullName>
    </recommendedName>
</protein>
<name>A0A148KN36_9ALTE</name>
<dbReference type="AlphaFoldDB" id="A0A148KN36"/>
<sequence>MLSILFFGQLRERLKTDQLSVDLTTLGNKPTVQALRVHLAKSGELWQELLNSGNCLVAVNQTMATDETVLTSHDEVALFPPVTGG</sequence>
<comment type="caution">
    <text evidence="1">The sequence shown here is derived from an EMBL/GenBank/DDBJ whole genome shotgun (WGS) entry which is preliminary data.</text>
</comment>
<dbReference type="InterPro" id="IPR016155">
    <property type="entry name" value="Mopterin_synth/thiamin_S_b"/>
</dbReference>
<dbReference type="CDD" id="cd00754">
    <property type="entry name" value="Ubl_MoaD"/>
    <property type="match status" value="1"/>
</dbReference>
<dbReference type="Gene3D" id="3.10.20.30">
    <property type="match status" value="1"/>
</dbReference>
<dbReference type="STRING" id="1799789.AX660_19490"/>
<dbReference type="Pfam" id="PF02597">
    <property type="entry name" value="ThiS"/>
    <property type="match status" value="1"/>
</dbReference>
<dbReference type="Proteomes" id="UP000070299">
    <property type="component" value="Unassembled WGS sequence"/>
</dbReference>
<evidence type="ECO:0008006" key="3">
    <source>
        <dbReference type="Google" id="ProtNLM"/>
    </source>
</evidence>
<evidence type="ECO:0000313" key="1">
    <source>
        <dbReference type="EMBL" id="KXI27733.1"/>
    </source>
</evidence>
<dbReference type="InterPro" id="IPR012675">
    <property type="entry name" value="Beta-grasp_dom_sf"/>
</dbReference>
<dbReference type="EMBL" id="LSNE01000009">
    <property type="protein sequence ID" value="KXI27733.1"/>
    <property type="molecule type" value="Genomic_DNA"/>
</dbReference>
<accession>A0A148KN36</accession>
<dbReference type="InterPro" id="IPR003749">
    <property type="entry name" value="ThiS/MoaD-like"/>
</dbReference>
<evidence type="ECO:0000313" key="2">
    <source>
        <dbReference type="Proteomes" id="UP000070299"/>
    </source>
</evidence>
<proteinExistence type="predicted"/>
<reference evidence="2" key="1">
    <citation type="submission" date="2016-02" db="EMBL/GenBank/DDBJ databases">
        <authorList>
            <person name="Schultz-Johansen M."/>
            <person name="Glaring M.A."/>
            <person name="Bech P.K."/>
            <person name="Stougaard P."/>
        </authorList>
    </citation>
    <scope>NUCLEOTIDE SEQUENCE [LARGE SCALE GENOMIC DNA]</scope>
    <source>
        <strain evidence="2">S66</strain>
    </source>
</reference>
<dbReference type="SUPFAM" id="SSF54285">
    <property type="entry name" value="MoaD/ThiS"/>
    <property type="match status" value="1"/>
</dbReference>
<dbReference type="NCBIfam" id="TIGR01682">
    <property type="entry name" value="moaD"/>
    <property type="match status" value="1"/>
</dbReference>
<keyword evidence="2" id="KW-1185">Reference proteome</keyword>
<dbReference type="RefSeq" id="WP_068379141.1">
    <property type="nucleotide sequence ID" value="NZ_LSNE01000009.1"/>
</dbReference>
<gene>
    <name evidence="1" type="ORF">AX660_19490</name>
</gene>
<dbReference type="OrthoDB" id="9801945at2"/>